<dbReference type="Proteomes" id="UP000758603">
    <property type="component" value="Unassembled WGS sequence"/>
</dbReference>
<evidence type="ECO:0000313" key="2">
    <source>
        <dbReference type="Proteomes" id="UP000758603"/>
    </source>
</evidence>
<accession>A0A9P8UNZ0</accession>
<sequence length="123" mass="13932">MAVEIAPQKVLWCVTSAVLGCDGKLLVKWTHYRGQLLLQTPMHRGFAYEYKGFGVQLCYFGAVFVFAFLQVEPADPTRLVLVTCDLFLPFSYPILAHGQAHSDWGSLQWDCHPGGWQGRVCYY</sequence>
<evidence type="ECO:0000313" key="1">
    <source>
        <dbReference type="EMBL" id="KAH6655771.1"/>
    </source>
</evidence>
<dbReference type="AlphaFoldDB" id="A0A9P8UNZ0"/>
<dbReference type="EMBL" id="JAGPXC010000003">
    <property type="protein sequence ID" value="KAH6655771.1"/>
    <property type="molecule type" value="Genomic_DNA"/>
</dbReference>
<gene>
    <name evidence="1" type="ORF">BKA67DRAFT_561831</name>
</gene>
<protein>
    <submittedName>
        <fullName evidence="1">Uncharacterized protein</fullName>
    </submittedName>
</protein>
<proteinExistence type="predicted"/>
<keyword evidence="2" id="KW-1185">Reference proteome</keyword>
<dbReference type="RefSeq" id="XP_045960036.1">
    <property type="nucleotide sequence ID" value="XM_046102550.1"/>
</dbReference>
<comment type="caution">
    <text evidence="1">The sequence shown here is derived from an EMBL/GenBank/DDBJ whole genome shotgun (WGS) entry which is preliminary data.</text>
</comment>
<dbReference type="GeneID" id="70131442"/>
<reference evidence="1" key="1">
    <citation type="journal article" date="2021" name="Nat. Commun.">
        <title>Genetic determinants of endophytism in the Arabidopsis root mycobiome.</title>
        <authorList>
            <person name="Mesny F."/>
            <person name="Miyauchi S."/>
            <person name="Thiergart T."/>
            <person name="Pickel B."/>
            <person name="Atanasova L."/>
            <person name="Karlsson M."/>
            <person name="Huettel B."/>
            <person name="Barry K.W."/>
            <person name="Haridas S."/>
            <person name="Chen C."/>
            <person name="Bauer D."/>
            <person name="Andreopoulos W."/>
            <person name="Pangilinan J."/>
            <person name="LaButti K."/>
            <person name="Riley R."/>
            <person name="Lipzen A."/>
            <person name="Clum A."/>
            <person name="Drula E."/>
            <person name="Henrissat B."/>
            <person name="Kohler A."/>
            <person name="Grigoriev I.V."/>
            <person name="Martin F.M."/>
            <person name="Hacquard S."/>
        </authorList>
    </citation>
    <scope>NUCLEOTIDE SEQUENCE</scope>
    <source>
        <strain evidence="1">MPI-SDFR-AT-0073</strain>
    </source>
</reference>
<name>A0A9P8UNZ0_9PEZI</name>
<organism evidence="1 2">
    <name type="scientific">Truncatella angustata</name>
    <dbReference type="NCBI Taxonomy" id="152316"/>
    <lineage>
        <taxon>Eukaryota</taxon>
        <taxon>Fungi</taxon>
        <taxon>Dikarya</taxon>
        <taxon>Ascomycota</taxon>
        <taxon>Pezizomycotina</taxon>
        <taxon>Sordariomycetes</taxon>
        <taxon>Xylariomycetidae</taxon>
        <taxon>Amphisphaeriales</taxon>
        <taxon>Sporocadaceae</taxon>
        <taxon>Truncatella</taxon>
    </lineage>
</organism>